<comment type="caution">
    <text evidence="1">The sequence shown here is derived from an EMBL/GenBank/DDBJ whole genome shotgun (WGS) entry which is preliminary data.</text>
</comment>
<dbReference type="InterPro" id="IPR015943">
    <property type="entry name" value="WD40/YVTN_repeat-like_dom_sf"/>
</dbReference>
<dbReference type="Gene3D" id="2.130.10.10">
    <property type="entry name" value="YVTN repeat-like/Quinoprotein amine dehydrogenase"/>
    <property type="match status" value="1"/>
</dbReference>
<dbReference type="SUPFAM" id="SSF63825">
    <property type="entry name" value="YWTD domain"/>
    <property type="match status" value="1"/>
</dbReference>
<dbReference type="OrthoDB" id="8036097at2"/>
<name>A0A5B0W8Q7_RHITR</name>
<organism evidence="1 2">
    <name type="scientific">Rhizobium tropici</name>
    <dbReference type="NCBI Taxonomy" id="398"/>
    <lineage>
        <taxon>Bacteria</taxon>
        <taxon>Pseudomonadati</taxon>
        <taxon>Pseudomonadota</taxon>
        <taxon>Alphaproteobacteria</taxon>
        <taxon>Hyphomicrobiales</taxon>
        <taxon>Rhizobiaceae</taxon>
        <taxon>Rhizobium/Agrobacterium group</taxon>
        <taxon>Rhizobium</taxon>
    </lineage>
</organism>
<dbReference type="EMBL" id="VNIP01000005">
    <property type="protein sequence ID" value="KAA1183092.1"/>
    <property type="molecule type" value="Genomic_DNA"/>
</dbReference>
<evidence type="ECO:0000313" key="1">
    <source>
        <dbReference type="EMBL" id="KAA1183092.1"/>
    </source>
</evidence>
<accession>A0A5B0W8Q7</accession>
<dbReference type="Proteomes" id="UP000323608">
    <property type="component" value="Unassembled WGS sequence"/>
</dbReference>
<proteinExistence type="predicted"/>
<reference evidence="1 2" key="1">
    <citation type="submission" date="2019-07" db="EMBL/GenBank/DDBJ databases">
        <title>The Draft Genome Sequence of Rhizobium tropici SARCC-755 Associated with Superior Nodulation on Pigeonpea (Cajanus cajan (L.) Millsp.).</title>
        <authorList>
            <person name="Bopape F.L."/>
            <person name="Hassen A.I."/>
            <person name="Swanevelder Z.H."/>
            <person name="Gwata E.T."/>
        </authorList>
    </citation>
    <scope>NUCLEOTIDE SEQUENCE [LARGE SCALE GENOMIC DNA]</scope>
    <source>
        <strain evidence="1 2">SARCC-755</strain>
    </source>
</reference>
<evidence type="ECO:0008006" key="3">
    <source>
        <dbReference type="Google" id="ProtNLM"/>
    </source>
</evidence>
<gene>
    <name evidence="1" type="ORF">FP026_08315</name>
</gene>
<evidence type="ECO:0000313" key="2">
    <source>
        <dbReference type="Proteomes" id="UP000323608"/>
    </source>
</evidence>
<dbReference type="AlphaFoldDB" id="A0A5B0W8Q7"/>
<protein>
    <recommendedName>
        <fullName evidence="3">Cytochrome c domain-containing protein</fullName>
    </recommendedName>
</protein>
<sequence length="719" mass="75373">MSCAVAPLVHRLVIVFSSSPARLVFRQRNHVGGFRLRLRLQRGAVLIPALFPLFYPGAAPAQETAPSWQLTGRIVAIGLPGVTGVREVGRFHFGGPIPGNPDFLLATRDDRVLGPTRVLVAVRSNLGATPSDPTKIPGAIVSIDPRGSGDGKPVIVPADLARLDQHAGAAVQLYSAQIDAYRNDFNSPSALTAKLTGVVGPRYISINDAFGRPWIANAPDGLSGPGTITVLDPNGVPLANPPSADAGGVFAGWETNRREVPIGRPNTWFGKLLNYRKSGQLTPGALTTGALGTAFLGASPDGTGFAVFAAVTAEGSLVQIHVQDGVDGLADPGTIKVSRSAGDDPGVVGMAFNWTPNRILYVADPGENTLDALELSDDTRQFRITKRRKIALGAFDHPVDIAPATAEVANPLFSSLTTLSGGSDLYVANRGNGTILRLDQDGRLLARAQISIPNEGAIGADRLQAIATSADGQHIWATITGAIQGFPGQDGALIELPAFDRDGIFDAKMPSQDVLTENDLVSQGKVDFETEYTAKTGLGQLFNASSCATCHPGPGGASTDAIHFARRIAHMDPATGRVELLVQGSSPVAGRFVRRGGETMKAPLPRDANVVSLRAPPLLFGIARIDDIPDSVIAAQAVAKGDGIKGHPNYVIDTEGKTRIGRYGWKADKATLSDMVASALAIEIGDTDAARPNRGGPSNVVATMTAFLHQMTPERAGKP</sequence>